<proteinExistence type="predicted"/>
<gene>
    <name evidence="1" type="ORF">RPERSI_LOCUS24619</name>
</gene>
<organism evidence="1 2">
    <name type="scientific">Racocetra persica</name>
    <dbReference type="NCBI Taxonomy" id="160502"/>
    <lineage>
        <taxon>Eukaryota</taxon>
        <taxon>Fungi</taxon>
        <taxon>Fungi incertae sedis</taxon>
        <taxon>Mucoromycota</taxon>
        <taxon>Glomeromycotina</taxon>
        <taxon>Glomeromycetes</taxon>
        <taxon>Diversisporales</taxon>
        <taxon>Gigasporaceae</taxon>
        <taxon>Racocetra</taxon>
    </lineage>
</organism>
<feature type="non-terminal residue" evidence="1">
    <location>
        <position position="212"/>
    </location>
</feature>
<sequence length="212" mass="24279">DTADHRQALGNHIRKHLDDSDDDLPFPNQTISQISSKKTTKVNDKSMSGRQNMFEETEINDIPEKDNFNIDKSNKMLNLDILLVNHTNSSQSHDESIEEQDAEFFNASDFYSSNTSDDKSGVSDSSTSHSSNTSDNEFTVSDLSDIMNIDINEYSEYNNLISGKPTDLLANVFIRFFNKYSNRNDYPLLLTLQTEQVFIENLNLPNFSWRKE</sequence>
<name>A0ACA9RZC1_9GLOM</name>
<protein>
    <submittedName>
        <fullName evidence="1">1811_t:CDS:1</fullName>
    </submittedName>
</protein>
<evidence type="ECO:0000313" key="1">
    <source>
        <dbReference type="EMBL" id="CAG8817179.1"/>
    </source>
</evidence>
<evidence type="ECO:0000313" key="2">
    <source>
        <dbReference type="Proteomes" id="UP000789920"/>
    </source>
</evidence>
<comment type="caution">
    <text evidence="1">The sequence shown here is derived from an EMBL/GenBank/DDBJ whole genome shotgun (WGS) entry which is preliminary data.</text>
</comment>
<keyword evidence="2" id="KW-1185">Reference proteome</keyword>
<reference evidence="1" key="1">
    <citation type="submission" date="2021-06" db="EMBL/GenBank/DDBJ databases">
        <authorList>
            <person name="Kallberg Y."/>
            <person name="Tangrot J."/>
            <person name="Rosling A."/>
        </authorList>
    </citation>
    <scope>NUCLEOTIDE SEQUENCE</scope>
    <source>
        <strain evidence="1">MA461A</strain>
    </source>
</reference>
<feature type="non-terminal residue" evidence="1">
    <location>
        <position position="1"/>
    </location>
</feature>
<accession>A0ACA9RZC1</accession>
<dbReference type="EMBL" id="CAJVQC010079508">
    <property type="protein sequence ID" value="CAG8817179.1"/>
    <property type="molecule type" value="Genomic_DNA"/>
</dbReference>
<dbReference type="Proteomes" id="UP000789920">
    <property type="component" value="Unassembled WGS sequence"/>
</dbReference>